<dbReference type="OrthoDB" id="3649383at2"/>
<dbReference type="EMBL" id="SMRT01000010">
    <property type="protein sequence ID" value="TDF95387.1"/>
    <property type="molecule type" value="Genomic_DNA"/>
</dbReference>
<evidence type="ECO:0000313" key="2">
    <source>
        <dbReference type="Proteomes" id="UP000295636"/>
    </source>
</evidence>
<reference evidence="1 2" key="1">
    <citation type="submission" date="2019-03" db="EMBL/GenBank/DDBJ databases">
        <title>This is whole genome sequence of Paenibacillus sp MS74 strain.</title>
        <authorList>
            <person name="Trinh H.N."/>
        </authorList>
    </citation>
    <scope>NUCLEOTIDE SEQUENCE [LARGE SCALE GENOMIC DNA]</scope>
    <source>
        <strain evidence="1 2">MS74</strain>
    </source>
</reference>
<sequence length="571" mass="66473">MAEFKFRALEIHSQHAWNYDWVMKSLRFMKEHNLNSLVLHRNDLIDLIVYPGKYFGAIRKKYNTIFERYQDIFRVLYKYTPTRRSGPYQRRAYLKRVIEMAKREGIEVYIENKELYFPEIILEFYPELVKDGKICANEPFWWDFTKIKFQEFFEEFPDIAGIITAPATGESKVSITSNRCTCELCKHTTRQEWFKNLALAMFEPIHAAGKKLIIRDFVFDAKAHHDIADAMDQLPTEIAFALKNTPHDFYPTFPDNPRIGKMGGHEQWIEYDSMGQYFGWGIGAAIMVDDYRRRLKLAKDNGAAGVIIRTDWESLDGHTSFDTLNFINLYAFSALANDLDADSTAIYRQWLEDKSFFKPDLTADQKRDTTVWVESIVGQTWEVTKRTPYVNDCVFSDSSQLPISFEHALWLAEEKNSLKDWVPAKAAALNTDEANVEFILVEKDQALALVRQLLLQVREGHKGITHEAHQYLIDCFENFERYVLAFRAVVHSVILTKYKLEQPENSDSIFAKGAERLLNKSLDDLMKLAGQFNELFETTDFNHRVYTLLDADRLTALHSDLNRRLGRGSDQ</sequence>
<dbReference type="Gene3D" id="3.20.20.80">
    <property type="entry name" value="Glycosidases"/>
    <property type="match status" value="1"/>
</dbReference>
<accession>A0A4R5KLE6</accession>
<comment type="caution">
    <text evidence="1">The sequence shown here is derived from an EMBL/GenBank/DDBJ whole genome shotgun (WGS) entry which is preliminary data.</text>
</comment>
<proteinExistence type="predicted"/>
<dbReference type="AlphaFoldDB" id="A0A4R5KLE6"/>
<dbReference type="SUPFAM" id="SSF51445">
    <property type="entry name" value="(Trans)glycosidases"/>
    <property type="match status" value="1"/>
</dbReference>
<dbReference type="RefSeq" id="WP_133231352.1">
    <property type="nucleotide sequence ID" value="NZ_SMRT01000010.1"/>
</dbReference>
<organism evidence="1 2">
    <name type="scientific">Paenibacillus piri</name>
    <dbReference type="NCBI Taxonomy" id="2547395"/>
    <lineage>
        <taxon>Bacteria</taxon>
        <taxon>Bacillati</taxon>
        <taxon>Bacillota</taxon>
        <taxon>Bacilli</taxon>
        <taxon>Bacillales</taxon>
        <taxon>Paenibacillaceae</taxon>
        <taxon>Paenibacillus</taxon>
    </lineage>
</organism>
<dbReference type="Proteomes" id="UP000295636">
    <property type="component" value="Unassembled WGS sequence"/>
</dbReference>
<dbReference type="InterPro" id="IPR017853">
    <property type="entry name" value="GH"/>
</dbReference>
<evidence type="ECO:0000313" key="1">
    <source>
        <dbReference type="EMBL" id="TDF95387.1"/>
    </source>
</evidence>
<protein>
    <submittedName>
        <fullName evidence="1">Uncharacterized protein</fullName>
    </submittedName>
</protein>
<name>A0A4R5KLE6_9BACL</name>
<gene>
    <name evidence="1" type="ORF">E1757_19930</name>
</gene>
<keyword evidence="2" id="KW-1185">Reference proteome</keyword>